<sequence>MANHILIGLGGTGGKIIRAFRKTIYQEFRQTKPENAHLGYLYVDSSDELMSLEDSTWKILGKSVQLGENSKVRIKGQNLKPILNSVDQYPGIQPWIGDRAVWNDVLGSIVGDAAGSQRRRLGRFLLATNVTAFINALNAQVQELVKNSQEPNVTFHVCCGLAGGTGSGTAVDVVTQIRNNYRPTYPGQYRIVIYAFLPDEKPKPNRDMTGFYHANGYAALKELNALSIGTFRPVDLAAKNPNQLRLELQDPFNGCYLFSNQNENGYLVDVDTRLPDIIADFLYQKIIAIETVQVIGGQEEHPQVTLSRQENAENGDSSPEPSPNDSNVIERSKRFLTFGLKRIAIPEEEIREYTTLTLANQATQHLLYNNWNDDTGWDNKPKNIDYTSYVQKKENLEGWYLSNDHITYSKGILEGDRMNKNWKLISEYWQVVAGPMMDTAMQEDWSQWLREIERLFAEKFENEYRGNGVKTFYANKESAKSAIALEMKQTLEVKLIDLWRNGEFSMHNIQQIAETLGVWVLAKINEANGKIAKITEEIPGEEAKLSANNKQYSDIGVLSRTMGKHKSMLIGHTEVLTQLYKLRTNLAGWEFAKSLLGAFNLQLSGLQRDIATTVRTLTVSIESFENGLKERLQDKGLELNGHVIRFYDRDKVIQRLPDFVLNKNLQHTTASNVRNRLLGILGNTQTFGNFNSKITDVVFQDTLSEASEQNADVWHDTLPKQHQFMGQSIVQKLQEEFAGNDLRLTKFVRDIIKQSGSYLQFNTEEINKKGDGIPDRPNKVVTYTVIIPHTPEEQDFVKKLEEAFRQNISITGNVSISIVPQNDPRRRHEIVLMTVTNLFPLRFVGQLKYLKEGYDRQVIHHQNAGEKAKNRMILHLEGDGMQHPDLYIKTITRNEYTPYMLTAIAMELFTKHVDSRGVSQLALVRKDEDGFDLDPVFLGTDLHQAKENMSMQDLEALRREVEAKLKSEFLQIAKREELKIKIIGTIEAFKESRGGSLIDPVYVAFRDAGKQAVAILKQ</sequence>
<proteinExistence type="predicted"/>
<dbReference type="InterPro" id="IPR025904">
    <property type="entry name" value="Tubulin-like"/>
</dbReference>
<feature type="region of interest" description="Disordered" evidence="1">
    <location>
        <begin position="302"/>
        <end position="328"/>
    </location>
</feature>
<evidence type="ECO:0000256" key="1">
    <source>
        <dbReference type="SAM" id="MobiDB-lite"/>
    </source>
</evidence>
<evidence type="ECO:0000313" key="3">
    <source>
        <dbReference type="Proteomes" id="UP001597116"/>
    </source>
</evidence>
<dbReference type="RefSeq" id="WP_265990145.1">
    <property type="nucleotide sequence ID" value="NZ_CP110973.1"/>
</dbReference>
<accession>A0ABW3Q156</accession>
<dbReference type="PROSITE" id="PS00227">
    <property type="entry name" value="TUBULIN"/>
    <property type="match status" value="1"/>
</dbReference>
<dbReference type="Gene3D" id="3.40.50.1440">
    <property type="entry name" value="Tubulin/FtsZ, GTPase domain"/>
    <property type="match status" value="1"/>
</dbReference>
<protein>
    <submittedName>
        <fullName evidence="2">Tubulin-like doman-containing protein</fullName>
    </submittedName>
</protein>
<gene>
    <name evidence="2" type="ORF">ACFQ4C_02220</name>
</gene>
<dbReference type="InterPro" id="IPR036525">
    <property type="entry name" value="Tubulin/FtsZ_GTPase_sf"/>
</dbReference>
<dbReference type="EMBL" id="JBHTLP010000002">
    <property type="protein sequence ID" value="MFD1139899.1"/>
    <property type="molecule type" value="Genomic_DNA"/>
</dbReference>
<evidence type="ECO:0000313" key="2">
    <source>
        <dbReference type="EMBL" id="MFD1139899.1"/>
    </source>
</evidence>
<name>A0ABW3Q156_9BACT</name>
<reference evidence="3" key="1">
    <citation type="journal article" date="2019" name="Int. J. Syst. Evol. Microbiol.">
        <title>The Global Catalogue of Microorganisms (GCM) 10K type strain sequencing project: providing services to taxonomists for standard genome sequencing and annotation.</title>
        <authorList>
            <consortium name="The Broad Institute Genomics Platform"/>
            <consortium name="The Broad Institute Genome Sequencing Center for Infectious Disease"/>
            <person name="Wu L."/>
            <person name="Ma J."/>
        </authorList>
    </citation>
    <scope>NUCLEOTIDE SEQUENCE [LARGE SCALE GENOMIC DNA]</scope>
    <source>
        <strain evidence="3">CCUG 55608</strain>
    </source>
</reference>
<comment type="caution">
    <text evidence="2">The sequence shown here is derived from an EMBL/GenBank/DDBJ whole genome shotgun (WGS) entry which is preliminary data.</text>
</comment>
<feature type="compositionally biased region" description="Low complexity" evidence="1">
    <location>
        <begin position="314"/>
        <end position="327"/>
    </location>
</feature>
<dbReference type="Pfam" id="PF13809">
    <property type="entry name" value="Tubulin_2"/>
    <property type="match status" value="1"/>
</dbReference>
<dbReference type="SUPFAM" id="SSF52490">
    <property type="entry name" value="Tubulin nucleotide-binding domain-like"/>
    <property type="match status" value="1"/>
</dbReference>
<keyword evidence="3" id="KW-1185">Reference proteome</keyword>
<organism evidence="2 3">
    <name type="scientific">Larkinella insperata</name>
    <dbReference type="NCBI Taxonomy" id="332158"/>
    <lineage>
        <taxon>Bacteria</taxon>
        <taxon>Pseudomonadati</taxon>
        <taxon>Bacteroidota</taxon>
        <taxon>Cytophagia</taxon>
        <taxon>Cytophagales</taxon>
        <taxon>Spirosomataceae</taxon>
        <taxon>Larkinella</taxon>
    </lineage>
</organism>
<dbReference type="InterPro" id="IPR017975">
    <property type="entry name" value="Tubulin_CS"/>
</dbReference>
<dbReference type="Proteomes" id="UP001597116">
    <property type="component" value="Unassembled WGS sequence"/>
</dbReference>